<dbReference type="Gene3D" id="3.90.550.10">
    <property type="entry name" value="Spore Coat Polysaccharide Biosynthesis Protein SpsA, Chain A"/>
    <property type="match status" value="1"/>
</dbReference>
<dbReference type="AlphaFoldDB" id="A0A8J6CFN7"/>
<dbReference type="Gene3D" id="3.40.50.1000">
    <property type="entry name" value="HAD superfamily/HAD-like"/>
    <property type="match status" value="1"/>
</dbReference>
<dbReference type="OrthoDB" id="10259470at2759"/>
<dbReference type="SUPFAM" id="SSF56112">
    <property type="entry name" value="Protein kinase-like (PK-like)"/>
    <property type="match status" value="1"/>
</dbReference>
<name>A0A8J6CFN7_DIALT</name>
<dbReference type="OMA" id="DYSTCPP"/>
<comment type="caution">
    <text evidence="1">The sequence shown here is derived from an EMBL/GenBank/DDBJ whole genome shotgun (WGS) entry which is preliminary data.</text>
</comment>
<dbReference type="SUPFAM" id="SSF53448">
    <property type="entry name" value="Nucleotide-diphospho-sugar transferases"/>
    <property type="match status" value="1"/>
</dbReference>
<protein>
    <recommendedName>
        <fullName evidence="3">Aminoglycoside phosphotransferase domain-containing protein</fullName>
    </recommendedName>
</protein>
<dbReference type="EMBL" id="JAGTXO010000001">
    <property type="protein sequence ID" value="KAG8470889.1"/>
    <property type="molecule type" value="Genomic_DNA"/>
</dbReference>
<accession>A0A8J6CFN7</accession>
<evidence type="ECO:0000313" key="1">
    <source>
        <dbReference type="EMBL" id="KAG8470889.1"/>
    </source>
</evidence>
<keyword evidence="2" id="KW-1185">Reference proteome</keyword>
<sequence length="818" mass="88891">MERGELELARQTIAALQAELAALKRCAAPQQFLGGGGAVPLSLHAGADLDDDAPPPSGSATFGDYELGLGLRPPRRAVNVVIPMSGLKDGPFTQAGYRFPKPLINVVGRPVLHWVLEALVLEPGDAVWLSVSDDIELAHGVSRHVQRAFPTLKVHLVRLTMETCGWVETIAATVRQMPLELRARRTLCVDCHTIAHGVDILSAFRALPDNVGASFYCTLSDASDAAADTAAAASPAADAESVHGHPAHASGRFSYVELSHDGSVITAVREKVAISRHINIGAYGFPSGNALLTHTEALMDEMLGRLRSDPLTSTAYHASALIARMIGAHVPFHALRVEEAQFATVGSPDELLEFIALVSSVPVQHDGAADGMSRPLSPRPARAGRTHLHLLTSRRLRFCFDLDSTLLHWDSATSEMLPSQDNIDLVCALHDAGHYVILQTAASMEHASSGRHAGNVGRAVARAGPRVFEALKKHAIPYDELHFGKPAADFYIDSTTLNAGAGTLAKDIGWRTTHDLRTIEGGIRARSFNQVALVGDKHIIKSSNRKQIAGEAYYYAHIPPALAHLFPELVEVVDRPETDTTSIVQTRVHGSTYSHMLVNLTLTVGRLRLLLDALCSLHTMAAGVGGDERAGAAELCANYARKVGARFRKHRGLYDSFKAGGMRPDAAATAILEFLAGYEGAARCSHAWFIHGDPVFSNAILTRDGQVKLIDMRGSLGDRVTTQGDRNYDLSKVYQSLCGYDFMLLDKRIAEGTAHSLAELREVFWQHVRSRYPQTAERDIRLLTAAHFFSIVPLHEERDHQERYLRASESMLVVEGLL</sequence>
<proteinExistence type="predicted"/>
<reference evidence="1" key="1">
    <citation type="submission" date="2021-05" db="EMBL/GenBank/DDBJ databases">
        <title>The genome of the haptophyte Pavlova lutheri (Diacronema luteri, Pavlovales) - a model for lipid biosynthesis in eukaryotic algae.</title>
        <authorList>
            <person name="Hulatt C.J."/>
            <person name="Posewitz M.C."/>
        </authorList>
    </citation>
    <scope>NUCLEOTIDE SEQUENCE</scope>
    <source>
        <strain evidence="1">NIVA-4/92</strain>
    </source>
</reference>
<dbReference type="Proteomes" id="UP000751190">
    <property type="component" value="Unassembled WGS sequence"/>
</dbReference>
<dbReference type="InterPro" id="IPR036412">
    <property type="entry name" value="HAD-like_sf"/>
</dbReference>
<dbReference type="SUPFAM" id="SSF56784">
    <property type="entry name" value="HAD-like"/>
    <property type="match status" value="1"/>
</dbReference>
<organism evidence="1 2">
    <name type="scientific">Diacronema lutheri</name>
    <name type="common">Unicellular marine alga</name>
    <name type="synonym">Monochrysis lutheri</name>
    <dbReference type="NCBI Taxonomy" id="2081491"/>
    <lineage>
        <taxon>Eukaryota</taxon>
        <taxon>Haptista</taxon>
        <taxon>Haptophyta</taxon>
        <taxon>Pavlovophyceae</taxon>
        <taxon>Pavlovales</taxon>
        <taxon>Pavlovaceae</taxon>
        <taxon>Diacronema</taxon>
    </lineage>
</organism>
<evidence type="ECO:0008006" key="3">
    <source>
        <dbReference type="Google" id="ProtNLM"/>
    </source>
</evidence>
<dbReference type="InterPro" id="IPR023214">
    <property type="entry name" value="HAD_sf"/>
</dbReference>
<dbReference type="InterPro" id="IPR029044">
    <property type="entry name" value="Nucleotide-diphossugar_trans"/>
</dbReference>
<evidence type="ECO:0000313" key="2">
    <source>
        <dbReference type="Proteomes" id="UP000751190"/>
    </source>
</evidence>
<gene>
    <name evidence="1" type="ORF">KFE25_009310</name>
</gene>
<dbReference type="InterPro" id="IPR011009">
    <property type="entry name" value="Kinase-like_dom_sf"/>
</dbReference>